<keyword evidence="1" id="KW-1133">Transmembrane helix</keyword>
<dbReference type="EMBL" id="BK032557">
    <property type="protein sequence ID" value="DAF47597.1"/>
    <property type="molecule type" value="Genomic_DNA"/>
</dbReference>
<feature type="transmembrane region" description="Helical" evidence="1">
    <location>
        <begin position="7"/>
        <end position="25"/>
    </location>
</feature>
<name>A0A8S5S9D6_9CAUD</name>
<keyword evidence="1" id="KW-0472">Membrane</keyword>
<evidence type="ECO:0000313" key="2">
    <source>
        <dbReference type="EMBL" id="DAF47597.1"/>
    </source>
</evidence>
<evidence type="ECO:0000256" key="1">
    <source>
        <dbReference type="SAM" id="Phobius"/>
    </source>
</evidence>
<proteinExistence type="predicted"/>
<accession>A0A8S5S9D6</accession>
<organism evidence="2">
    <name type="scientific">Myoviridae sp. ctByu2</name>
    <dbReference type="NCBI Taxonomy" id="2827668"/>
    <lineage>
        <taxon>Viruses</taxon>
        <taxon>Duplodnaviria</taxon>
        <taxon>Heunggongvirae</taxon>
        <taxon>Uroviricota</taxon>
        <taxon>Caudoviricetes</taxon>
    </lineage>
</organism>
<reference evidence="2" key="1">
    <citation type="journal article" date="2021" name="Proc. Natl. Acad. Sci. U.S.A.">
        <title>A Catalog of Tens of Thousands of Viruses from Human Metagenomes Reveals Hidden Associations with Chronic Diseases.</title>
        <authorList>
            <person name="Tisza M.J."/>
            <person name="Buck C.B."/>
        </authorList>
    </citation>
    <scope>NUCLEOTIDE SEQUENCE</scope>
    <source>
        <strain evidence="2">CtByu2</strain>
    </source>
</reference>
<keyword evidence="1" id="KW-0812">Transmembrane</keyword>
<protein>
    <submittedName>
        <fullName evidence="2">Uncharacterized protein</fullName>
    </submittedName>
</protein>
<sequence>MLKLELFCLAAGVIVGFLGGLYYASHTDDDDQDSKHY</sequence>